<evidence type="ECO:0000256" key="1">
    <source>
        <dbReference type="SAM" id="MobiDB-lite"/>
    </source>
</evidence>
<comment type="caution">
    <text evidence="2">The sequence shown here is derived from an EMBL/GenBank/DDBJ whole genome shotgun (WGS) entry which is preliminary data.</text>
</comment>
<sequence length="310" mass="34067">MSPHVDATTQTDAHSFTISQILIDAAVSTEDLGGEDCGVSELTTGLQVDDGWKALDGIPCVMGGLTVLVASVGGTLRGRAKNNFPWKTLPKELAQLGFFLEGYPDETIMPGEIRPSVTRSKGIHNLTRAHHENLVNALKSGTLTIRAVTSDTARTRLIMSRDPIVIGEAPRHRSVHSHRRRAFANGDFDRNGLPHLATPPATPLTRRRVEVFVEISCPPPRPASRVIPPPWPASRVIPRPPPPRPISRVVRNTRHSSITQASDLIPPITAVEWSASSSEYANDTDNESMSPDEQLHVRKSRRRPAKRPRY</sequence>
<feature type="region of interest" description="Disordered" evidence="1">
    <location>
        <begin position="222"/>
        <end position="310"/>
    </location>
</feature>
<dbReference type="Proteomes" id="UP000823399">
    <property type="component" value="Unassembled WGS sequence"/>
</dbReference>
<gene>
    <name evidence="2" type="ORF">F5147DRAFT_779393</name>
</gene>
<dbReference type="OrthoDB" id="2656094at2759"/>
<feature type="compositionally biased region" description="Pro residues" evidence="1">
    <location>
        <begin position="222"/>
        <end position="245"/>
    </location>
</feature>
<reference evidence="2" key="1">
    <citation type="journal article" date="2020" name="New Phytol.">
        <title>Comparative genomics reveals dynamic genome evolution in host specialist ectomycorrhizal fungi.</title>
        <authorList>
            <person name="Lofgren L.A."/>
            <person name="Nguyen N.H."/>
            <person name="Vilgalys R."/>
            <person name="Ruytinx J."/>
            <person name="Liao H.L."/>
            <person name="Branco S."/>
            <person name="Kuo A."/>
            <person name="LaButti K."/>
            <person name="Lipzen A."/>
            <person name="Andreopoulos W."/>
            <person name="Pangilinan J."/>
            <person name="Riley R."/>
            <person name="Hundley H."/>
            <person name="Na H."/>
            <person name="Barry K."/>
            <person name="Grigoriev I.V."/>
            <person name="Stajich J.E."/>
            <person name="Kennedy P.G."/>
        </authorList>
    </citation>
    <scope>NUCLEOTIDE SEQUENCE</scope>
    <source>
        <strain evidence="2">FC423</strain>
    </source>
</reference>
<keyword evidence="3" id="KW-1185">Reference proteome</keyword>
<name>A0A9P7EX95_9AGAM</name>
<accession>A0A9P7EX95</accession>
<organism evidence="2 3">
    <name type="scientific">Suillus discolor</name>
    <dbReference type="NCBI Taxonomy" id="1912936"/>
    <lineage>
        <taxon>Eukaryota</taxon>
        <taxon>Fungi</taxon>
        <taxon>Dikarya</taxon>
        <taxon>Basidiomycota</taxon>
        <taxon>Agaricomycotina</taxon>
        <taxon>Agaricomycetes</taxon>
        <taxon>Agaricomycetidae</taxon>
        <taxon>Boletales</taxon>
        <taxon>Suillineae</taxon>
        <taxon>Suillaceae</taxon>
        <taxon>Suillus</taxon>
    </lineage>
</organism>
<dbReference type="RefSeq" id="XP_041287164.1">
    <property type="nucleotide sequence ID" value="XM_041442283.1"/>
</dbReference>
<evidence type="ECO:0000313" key="2">
    <source>
        <dbReference type="EMBL" id="KAG2093338.1"/>
    </source>
</evidence>
<protein>
    <submittedName>
        <fullName evidence="2">Uncharacterized protein</fullName>
    </submittedName>
</protein>
<proteinExistence type="predicted"/>
<dbReference type="GeneID" id="64704542"/>
<dbReference type="AlphaFoldDB" id="A0A9P7EX95"/>
<feature type="compositionally biased region" description="Basic residues" evidence="1">
    <location>
        <begin position="297"/>
        <end position="310"/>
    </location>
</feature>
<evidence type="ECO:0000313" key="3">
    <source>
        <dbReference type="Proteomes" id="UP000823399"/>
    </source>
</evidence>
<feature type="compositionally biased region" description="Polar residues" evidence="1">
    <location>
        <begin position="274"/>
        <end position="291"/>
    </location>
</feature>
<dbReference type="EMBL" id="JABBWM010000085">
    <property type="protein sequence ID" value="KAG2093338.1"/>
    <property type="molecule type" value="Genomic_DNA"/>
</dbReference>